<sequence length="138" mass="15026">MIPLWFGQSRSTQIIAQILLLGTILFLLRQIPRLPSNKYDNAVEWPEKEPTNVKHVYDSVKPTPAQPDVDRVTKHGSGKSTPAKDVFGKSTPAKDVFGKSTSATDDVSKSTSAKHNLSDGTHLKGNTSHVNATTTRSS</sequence>
<proteinExistence type="predicted"/>
<reference evidence="2 3" key="1">
    <citation type="submission" date="2016-07" db="EMBL/GenBank/DDBJ databases">
        <title>Pervasive Adenine N6-methylation of Active Genes in Fungi.</title>
        <authorList>
            <consortium name="DOE Joint Genome Institute"/>
            <person name="Mondo S.J."/>
            <person name="Dannebaum R.O."/>
            <person name="Kuo R.C."/>
            <person name="Labutti K."/>
            <person name="Haridas S."/>
            <person name="Kuo A."/>
            <person name="Salamov A."/>
            <person name="Ahrendt S.R."/>
            <person name="Lipzen A."/>
            <person name="Sullivan W."/>
            <person name="Andreopoulos W.B."/>
            <person name="Clum A."/>
            <person name="Lindquist E."/>
            <person name="Daum C."/>
            <person name="Ramamoorthy G.K."/>
            <person name="Gryganskyi A."/>
            <person name="Culley D."/>
            <person name="Magnuson J.K."/>
            <person name="James T.Y."/>
            <person name="O'Malley M.A."/>
            <person name="Stajich J.E."/>
            <person name="Spatafora J.W."/>
            <person name="Visel A."/>
            <person name="Grigoriev I.V."/>
        </authorList>
    </citation>
    <scope>NUCLEOTIDE SEQUENCE [LARGE SCALE GENOMIC DNA]</scope>
    <source>
        <strain evidence="2 3">12-1054</strain>
    </source>
</reference>
<feature type="region of interest" description="Disordered" evidence="1">
    <location>
        <begin position="58"/>
        <end position="138"/>
    </location>
</feature>
<organism evidence="2 3">
    <name type="scientific">Protomyces lactucae-debilis</name>
    <dbReference type="NCBI Taxonomy" id="2754530"/>
    <lineage>
        <taxon>Eukaryota</taxon>
        <taxon>Fungi</taxon>
        <taxon>Dikarya</taxon>
        <taxon>Ascomycota</taxon>
        <taxon>Taphrinomycotina</taxon>
        <taxon>Taphrinomycetes</taxon>
        <taxon>Taphrinales</taxon>
        <taxon>Protomycetaceae</taxon>
        <taxon>Protomyces</taxon>
    </lineage>
</organism>
<accession>A0A1Y2FN12</accession>
<comment type="caution">
    <text evidence="2">The sequence shown here is derived from an EMBL/GenBank/DDBJ whole genome shotgun (WGS) entry which is preliminary data.</text>
</comment>
<dbReference type="EMBL" id="MCFI01000005">
    <property type="protein sequence ID" value="ORY84967.1"/>
    <property type="molecule type" value="Genomic_DNA"/>
</dbReference>
<evidence type="ECO:0000256" key="1">
    <source>
        <dbReference type="SAM" id="MobiDB-lite"/>
    </source>
</evidence>
<dbReference type="AlphaFoldDB" id="A0A1Y2FN12"/>
<name>A0A1Y2FN12_PROLT</name>
<evidence type="ECO:0000313" key="3">
    <source>
        <dbReference type="Proteomes" id="UP000193685"/>
    </source>
</evidence>
<dbReference type="RefSeq" id="XP_040726750.1">
    <property type="nucleotide sequence ID" value="XM_040871038.1"/>
</dbReference>
<dbReference type="Proteomes" id="UP000193685">
    <property type="component" value="Unassembled WGS sequence"/>
</dbReference>
<evidence type="ECO:0000313" key="2">
    <source>
        <dbReference type="EMBL" id="ORY84967.1"/>
    </source>
</evidence>
<gene>
    <name evidence="2" type="ORF">BCR37DRAFT_391684</name>
</gene>
<feature type="compositionally biased region" description="Polar residues" evidence="1">
    <location>
        <begin position="99"/>
        <end position="138"/>
    </location>
</feature>
<keyword evidence="3" id="KW-1185">Reference proteome</keyword>
<protein>
    <submittedName>
        <fullName evidence="2">Uncharacterized protein</fullName>
    </submittedName>
</protein>
<dbReference type="GeneID" id="63787637"/>